<keyword evidence="7 10" id="KW-0472">Membrane</keyword>
<evidence type="ECO:0000256" key="8">
    <source>
        <dbReference type="ARBA" id="ARBA00023209"/>
    </source>
</evidence>
<feature type="transmembrane region" description="Helical" evidence="10">
    <location>
        <begin position="138"/>
        <end position="161"/>
    </location>
</feature>
<gene>
    <name evidence="10 11" type="primary">plsY</name>
    <name evidence="11" type="ORF">DYE49_04295</name>
</gene>
<dbReference type="GO" id="GO:0005886">
    <property type="term" value="C:plasma membrane"/>
    <property type="evidence" value="ECO:0007669"/>
    <property type="project" value="UniProtKB-SubCell"/>
</dbReference>
<evidence type="ECO:0000256" key="2">
    <source>
        <dbReference type="ARBA" id="ARBA00022516"/>
    </source>
</evidence>
<dbReference type="KEGG" id="trc:DYE49_04295"/>
<feature type="transmembrane region" description="Helical" evidence="10">
    <location>
        <begin position="104"/>
        <end position="126"/>
    </location>
</feature>
<dbReference type="EMBL" id="CP031517">
    <property type="protein sequence ID" value="QOS39725.1"/>
    <property type="molecule type" value="Genomic_DNA"/>
</dbReference>
<feature type="transmembrane region" description="Helical" evidence="10">
    <location>
        <begin position="173"/>
        <end position="193"/>
    </location>
</feature>
<dbReference type="Pfam" id="PF02660">
    <property type="entry name" value="G3P_acyltransf"/>
    <property type="match status" value="1"/>
</dbReference>
<sequence length="258" mass="29203">MYRHQRKKTMEILYTILFMLGWMILGYLCGSIPNGVLIGRMHGINIRDYGSHNTGGTNVGRTLGKKAGIMTMILDGLKCFLPMLFTLLFLVYSPIKTYLIEYKYLNELTVSLVAFFVFIGHTFPLFNHFQGGKCVASFGGYIFFISPILFVFGGGLFFILFKLYKRISVCSIISVPSVLLASFVPMILDLTILSDINTFNGGMYYHPDFMLHLSYISVITIFLSAALIIIRHKSNINRIKKGAEPETHFSNTIDPKEE</sequence>
<dbReference type="Proteomes" id="UP000593591">
    <property type="component" value="Chromosome"/>
</dbReference>
<dbReference type="PANTHER" id="PTHR30309:SF0">
    <property type="entry name" value="GLYCEROL-3-PHOSPHATE ACYLTRANSFERASE-RELATED"/>
    <property type="match status" value="1"/>
</dbReference>
<evidence type="ECO:0000256" key="7">
    <source>
        <dbReference type="ARBA" id="ARBA00023136"/>
    </source>
</evidence>
<evidence type="ECO:0000256" key="4">
    <source>
        <dbReference type="ARBA" id="ARBA00022692"/>
    </source>
</evidence>
<dbReference type="AlphaFoldDB" id="A0A7M1XL23"/>
<protein>
    <recommendedName>
        <fullName evidence="10">Glycerol-3-phosphate acyltransferase</fullName>
    </recommendedName>
    <alternativeName>
        <fullName evidence="10">Acyl-PO4 G3P acyltransferase</fullName>
    </alternativeName>
    <alternativeName>
        <fullName evidence="10">Acyl-phosphate--glycerol-3-phosphate acyltransferase</fullName>
    </alternativeName>
    <alternativeName>
        <fullName evidence="10">G3P acyltransferase</fullName>
        <shortName evidence="10">GPAT</shortName>
        <ecNumber evidence="10">2.3.1.275</ecNumber>
    </alternativeName>
    <alternativeName>
        <fullName evidence="10">Lysophosphatidic acid synthase</fullName>
        <shortName evidence="10">LPA synthase</shortName>
    </alternativeName>
</protein>
<evidence type="ECO:0000256" key="6">
    <source>
        <dbReference type="ARBA" id="ARBA00023098"/>
    </source>
</evidence>
<evidence type="ECO:0000313" key="12">
    <source>
        <dbReference type="Proteomes" id="UP000593591"/>
    </source>
</evidence>
<dbReference type="EC" id="2.3.1.275" evidence="10"/>
<evidence type="ECO:0000313" key="11">
    <source>
        <dbReference type="EMBL" id="QOS39725.1"/>
    </source>
</evidence>
<keyword evidence="6 10" id="KW-0443">Lipid metabolism</keyword>
<dbReference type="HAMAP" id="MF_01043">
    <property type="entry name" value="PlsY"/>
    <property type="match status" value="1"/>
</dbReference>
<keyword evidence="8 10" id="KW-0594">Phospholipid biosynthesis</keyword>
<comment type="similarity">
    <text evidence="10">Belongs to the PlsY family.</text>
</comment>
<feature type="transmembrane region" description="Helical" evidence="10">
    <location>
        <begin position="213"/>
        <end position="230"/>
    </location>
</feature>
<keyword evidence="4 10" id="KW-0812">Transmembrane</keyword>
<dbReference type="SMART" id="SM01207">
    <property type="entry name" value="G3P_acyltransf"/>
    <property type="match status" value="1"/>
</dbReference>
<comment type="pathway">
    <text evidence="10">Lipid metabolism; phospholipid metabolism.</text>
</comment>
<evidence type="ECO:0000256" key="5">
    <source>
        <dbReference type="ARBA" id="ARBA00022989"/>
    </source>
</evidence>
<keyword evidence="2 10" id="KW-0444">Lipid biosynthesis</keyword>
<comment type="catalytic activity">
    <reaction evidence="10">
        <text>an acyl phosphate + sn-glycerol 3-phosphate = a 1-acyl-sn-glycero-3-phosphate + phosphate</text>
        <dbReference type="Rhea" id="RHEA:34075"/>
        <dbReference type="ChEBI" id="CHEBI:43474"/>
        <dbReference type="ChEBI" id="CHEBI:57597"/>
        <dbReference type="ChEBI" id="CHEBI:57970"/>
        <dbReference type="ChEBI" id="CHEBI:59918"/>
        <dbReference type="EC" id="2.3.1.275"/>
    </reaction>
</comment>
<feature type="transmembrane region" description="Helical" evidence="10">
    <location>
        <begin position="69"/>
        <end position="92"/>
    </location>
</feature>
<keyword evidence="1 10" id="KW-1003">Cell membrane</keyword>
<comment type="subcellular location">
    <subcellularLocation>
        <location evidence="10">Cell membrane</location>
        <topology evidence="10">Multi-pass membrane protein</topology>
    </subcellularLocation>
</comment>
<organism evidence="11 12">
    <name type="scientific">Treponema rectale</name>
    <dbReference type="NCBI Taxonomy" id="744512"/>
    <lineage>
        <taxon>Bacteria</taxon>
        <taxon>Pseudomonadati</taxon>
        <taxon>Spirochaetota</taxon>
        <taxon>Spirochaetia</taxon>
        <taxon>Spirochaetales</taxon>
        <taxon>Treponemataceae</taxon>
        <taxon>Treponema</taxon>
    </lineage>
</organism>
<accession>A0A7M1XL23</accession>
<dbReference type="UniPathway" id="UPA00085"/>
<dbReference type="GO" id="GO:0043772">
    <property type="term" value="F:acyl-phosphate glycerol-3-phosphate acyltransferase activity"/>
    <property type="evidence" value="ECO:0007669"/>
    <property type="project" value="UniProtKB-UniRule"/>
</dbReference>
<proteinExistence type="inferred from homology"/>
<dbReference type="PANTHER" id="PTHR30309">
    <property type="entry name" value="INNER MEMBRANE PROTEIN YGIH"/>
    <property type="match status" value="1"/>
</dbReference>
<keyword evidence="5 10" id="KW-1133">Transmembrane helix</keyword>
<evidence type="ECO:0000256" key="3">
    <source>
        <dbReference type="ARBA" id="ARBA00022679"/>
    </source>
</evidence>
<keyword evidence="11" id="KW-0012">Acyltransferase</keyword>
<feature type="transmembrane region" description="Helical" evidence="10">
    <location>
        <begin position="12"/>
        <end position="33"/>
    </location>
</feature>
<comment type="function">
    <text evidence="10">Catalyzes the transfer of an acyl group from acyl-phosphate (acyl-PO(4)) to glycerol-3-phosphate (G3P) to form lysophosphatidic acid (LPA). This enzyme utilizes acyl-phosphate as fatty acyl donor, but not acyl-CoA or acyl-ACP.</text>
</comment>
<dbReference type="NCBIfam" id="TIGR00023">
    <property type="entry name" value="glycerol-3-phosphate 1-O-acyltransferase PlsY"/>
    <property type="match status" value="1"/>
</dbReference>
<evidence type="ECO:0000256" key="10">
    <source>
        <dbReference type="HAMAP-Rule" id="MF_01043"/>
    </source>
</evidence>
<evidence type="ECO:0000256" key="9">
    <source>
        <dbReference type="ARBA" id="ARBA00023264"/>
    </source>
</evidence>
<comment type="subunit">
    <text evidence="10">Probably interacts with PlsX.</text>
</comment>
<dbReference type="InterPro" id="IPR003811">
    <property type="entry name" value="G3P_acylTferase_PlsY"/>
</dbReference>
<reference evidence="11 12" key="1">
    <citation type="submission" date="2018-08" db="EMBL/GenBank/DDBJ databases">
        <title>The first complete genome of Treponema rectale (CHPAT), a commensal spirochete of the bovine rectum.</title>
        <authorList>
            <person name="Staton G.J."/>
            <person name="Clegg S.R."/>
            <person name="Carter S.D."/>
            <person name="Radford A.D."/>
            <person name="Darby A."/>
            <person name="Hall N."/>
            <person name="Birtles R.J."/>
            <person name="Evans N.J."/>
        </authorList>
    </citation>
    <scope>NUCLEOTIDE SEQUENCE [LARGE SCALE GENOMIC DNA]</scope>
    <source>
        <strain evidence="11 12">CHPA</strain>
    </source>
</reference>
<name>A0A7M1XL23_9SPIR</name>
<evidence type="ECO:0000256" key="1">
    <source>
        <dbReference type="ARBA" id="ARBA00022475"/>
    </source>
</evidence>
<dbReference type="GO" id="GO:0008654">
    <property type="term" value="P:phospholipid biosynthetic process"/>
    <property type="evidence" value="ECO:0007669"/>
    <property type="project" value="UniProtKB-UniRule"/>
</dbReference>
<keyword evidence="9 10" id="KW-1208">Phospholipid metabolism</keyword>
<keyword evidence="3 10" id="KW-0808">Transferase</keyword>